<evidence type="ECO:0000313" key="3">
    <source>
        <dbReference type="Proteomes" id="UP000630528"/>
    </source>
</evidence>
<dbReference type="EMBL" id="JAEPWM010000002">
    <property type="protein sequence ID" value="MBK6006115.1"/>
    <property type="molecule type" value="Genomic_DNA"/>
</dbReference>
<keyword evidence="1" id="KW-1133">Transmembrane helix</keyword>
<keyword evidence="1" id="KW-0812">Transmembrane</keyword>
<proteinExistence type="predicted"/>
<evidence type="ECO:0000256" key="1">
    <source>
        <dbReference type="SAM" id="Phobius"/>
    </source>
</evidence>
<protein>
    <submittedName>
        <fullName evidence="2">Uncharacterized protein</fullName>
    </submittedName>
</protein>
<keyword evidence="1" id="KW-0472">Membrane</keyword>
<organism evidence="2 3">
    <name type="scientific">Ramlibacter ginsenosidimutans</name>
    <dbReference type="NCBI Taxonomy" id="502333"/>
    <lineage>
        <taxon>Bacteria</taxon>
        <taxon>Pseudomonadati</taxon>
        <taxon>Pseudomonadota</taxon>
        <taxon>Betaproteobacteria</taxon>
        <taxon>Burkholderiales</taxon>
        <taxon>Comamonadaceae</taxon>
        <taxon>Ramlibacter</taxon>
    </lineage>
</organism>
<sequence>MSAPTQIRLASLTAAAYGALLVSGAVYRFQRTGNVPALVHALSHPALWVALLLAALITFGLWKRYAWAWWLAIAAAVFQGWRIVSGWFARGFAHVPGMPTLIALALLLALIALLLPRRSRLGCSR</sequence>
<name>A0A934TSH3_9BURK</name>
<reference evidence="2" key="1">
    <citation type="journal article" date="2012" name="J. Microbiol. Biotechnol.">
        <title>Ramlibacter ginsenosidimutans sp. nov., with ginsenoside-converting activity.</title>
        <authorList>
            <person name="Wang L."/>
            <person name="An D.S."/>
            <person name="Kim S.G."/>
            <person name="Jin F.X."/>
            <person name="Kim S.C."/>
            <person name="Lee S.T."/>
            <person name="Im W.T."/>
        </authorList>
    </citation>
    <scope>NUCLEOTIDE SEQUENCE</scope>
    <source>
        <strain evidence="2">KACC 17527</strain>
    </source>
</reference>
<feature type="transmembrane region" description="Helical" evidence="1">
    <location>
        <begin position="95"/>
        <end position="115"/>
    </location>
</feature>
<dbReference type="AlphaFoldDB" id="A0A934TSH3"/>
<evidence type="ECO:0000313" key="2">
    <source>
        <dbReference type="EMBL" id="MBK6006115.1"/>
    </source>
</evidence>
<reference evidence="2" key="2">
    <citation type="submission" date="2021-01" db="EMBL/GenBank/DDBJ databases">
        <authorList>
            <person name="Kang M."/>
        </authorList>
    </citation>
    <scope>NUCLEOTIDE SEQUENCE</scope>
    <source>
        <strain evidence="2">KACC 17527</strain>
    </source>
</reference>
<dbReference type="RefSeq" id="WP_201168369.1">
    <property type="nucleotide sequence ID" value="NZ_JAEPWM010000002.1"/>
</dbReference>
<dbReference type="Proteomes" id="UP000630528">
    <property type="component" value="Unassembled WGS sequence"/>
</dbReference>
<accession>A0A934TSH3</accession>
<feature type="transmembrane region" description="Helical" evidence="1">
    <location>
        <begin position="40"/>
        <end position="62"/>
    </location>
</feature>
<feature type="transmembrane region" description="Helical" evidence="1">
    <location>
        <begin position="69"/>
        <end position="89"/>
    </location>
</feature>
<gene>
    <name evidence="2" type="ORF">JJB11_08400</name>
</gene>
<comment type="caution">
    <text evidence="2">The sequence shown here is derived from an EMBL/GenBank/DDBJ whole genome shotgun (WGS) entry which is preliminary data.</text>
</comment>
<keyword evidence="3" id="KW-1185">Reference proteome</keyword>